<dbReference type="AlphaFoldDB" id="A0A0G2FPW7"/>
<evidence type="ECO:0000313" key="4">
    <source>
        <dbReference type="EMBL" id="KKY36076.1"/>
    </source>
</evidence>
<reference evidence="4 5" key="2">
    <citation type="submission" date="2015-05" db="EMBL/GenBank/DDBJ databases">
        <authorList>
            <person name="Morales-Cruz A."/>
            <person name="Amrine K.C."/>
            <person name="Cantu D."/>
        </authorList>
    </citation>
    <scope>NUCLEOTIDE SEQUENCE [LARGE SCALE GENOMIC DNA]</scope>
    <source>
        <strain evidence="4">DA912</strain>
    </source>
</reference>
<sequence length="246" mass="26423">MSLRTALFSLAVMAGSAFAAPAKLSTRQIIDHNAVASFPESVPDSAVGKLITKYAPHLRIADGCVPFPAVDSMGNIGDGLKPTGSSAGDCSTSQGQVYARAATFRDRFAIMYSWYMPKTEPSAHLGHRHNWNNAIVWLSDDGDEATLLGTSISQKSSYDQSTTPALDGAAPLLYYKSNWPSVHKLYYDSLEGQQESIRVVDVPLVAWDSLPTASQEALATADFGDDEVVPFIDTHFNDKLGAAYGA</sequence>
<evidence type="ECO:0000256" key="3">
    <source>
        <dbReference type="SAM" id="SignalP"/>
    </source>
</evidence>
<dbReference type="EMBL" id="LCUC01000139">
    <property type="protein sequence ID" value="KKY36076.1"/>
    <property type="molecule type" value="Genomic_DNA"/>
</dbReference>
<dbReference type="PIRSF" id="PIRSF029958">
    <property type="entry name" value="Necrosis-inducing_protein"/>
    <property type="match status" value="1"/>
</dbReference>
<feature type="signal peptide" evidence="3">
    <location>
        <begin position="1"/>
        <end position="19"/>
    </location>
</feature>
<keyword evidence="5" id="KW-1185">Reference proteome</keyword>
<dbReference type="PANTHER" id="PTHR33657">
    <property type="entry name" value="DOMAIN PROTEIN, PUTATIVE (AFU_ORTHOLOGUE AFUA_5G00600)-RELATED"/>
    <property type="match status" value="1"/>
</dbReference>
<keyword evidence="3" id="KW-0732">Signal</keyword>
<protein>
    <submittedName>
        <fullName evidence="4">Putative necrosis and ethylene inducing peptide 2</fullName>
    </submittedName>
</protein>
<evidence type="ECO:0000313" key="5">
    <source>
        <dbReference type="Proteomes" id="UP000034680"/>
    </source>
</evidence>
<gene>
    <name evidence="4" type="ORF">UCDDA912_g03903</name>
</gene>
<dbReference type="Proteomes" id="UP000034680">
    <property type="component" value="Unassembled WGS sequence"/>
</dbReference>
<proteinExistence type="inferred from homology"/>
<evidence type="ECO:0000256" key="2">
    <source>
        <dbReference type="ARBA" id="ARBA00023026"/>
    </source>
</evidence>
<dbReference type="PANTHER" id="PTHR33657:SF8">
    <property type="entry name" value="DOMAIN PROTEIN, PUTATIVE (AFU_ORTHOLOGUE AFUA_5G00600)-RELATED"/>
    <property type="match status" value="1"/>
</dbReference>
<accession>A0A0G2FPW7</accession>
<dbReference type="STRING" id="1214573.A0A0G2FPW7"/>
<name>A0A0G2FPW7_9PEZI</name>
<reference evidence="4 5" key="1">
    <citation type="submission" date="2015-05" db="EMBL/GenBank/DDBJ databases">
        <title>Distinctive expansion of gene families associated with plant cell wall degradation and secondary metabolism in the genomes of grapevine trunk pathogens.</title>
        <authorList>
            <person name="Lawrence D.P."/>
            <person name="Travadon R."/>
            <person name="Rolshausen P.E."/>
            <person name="Baumgartner K."/>
        </authorList>
    </citation>
    <scope>NUCLEOTIDE SEQUENCE [LARGE SCALE GENOMIC DNA]</scope>
    <source>
        <strain evidence="4">DA912</strain>
    </source>
</reference>
<feature type="chain" id="PRO_5002544394" evidence="3">
    <location>
        <begin position="20"/>
        <end position="246"/>
    </location>
</feature>
<dbReference type="OrthoDB" id="89086at2759"/>
<comment type="similarity">
    <text evidence="1">Belongs to the Necrosis inducing protein (NPP1) family.</text>
</comment>
<keyword evidence="2" id="KW-0843">Virulence</keyword>
<organism evidence="4 5">
    <name type="scientific">Diaporthe ampelina</name>
    <dbReference type="NCBI Taxonomy" id="1214573"/>
    <lineage>
        <taxon>Eukaryota</taxon>
        <taxon>Fungi</taxon>
        <taxon>Dikarya</taxon>
        <taxon>Ascomycota</taxon>
        <taxon>Pezizomycotina</taxon>
        <taxon>Sordariomycetes</taxon>
        <taxon>Sordariomycetidae</taxon>
        <taxon>Diaporthales</taxon>
        <taxon>Diaporthaceae</taxon>
        <taxon>Diaporthe</taxon>
    </lineage>
</organism>
<dbReference type="Pfam" id="PF05630">
    <property type="entry name" value="NPP1"/>
    <property type="match status" value="1"/>
</dbReference>
<dbReference type="InterPro" id="IPR008701">
    <property type="entry name" value="NPP1"/>
</dbReference>
<evidence type="ECO:0000256" key="1">
    <source>
        <dbReference type="ARBA" id="ARBA00009520"/>
    </source>
</evidence>
<comment type="caution">
    <text evidence="4">The sequence shown here is derived from an EMBL/GenBank/DDBJ whole genome shotgun (WGS) entry which is preliminary data.</text>
</comment>